<dbReference type="NCBIfam" id="NF047321">
    <property type="entry name" value="SCO7613_CTERM"/>
    <property type="match status" value="1"/>
</dbReference>
<keyword evidence="3" id="KW-1185">Reference proteome</keyword>
<feature type="transmembrane region" description="Helical" evidence="1">
    <location>
        <begin position="1202"/>
        <end position="1221"/>
    </location>
</feature>
<feature type="transmembrane region" description="Helical" evidence="1">
    <location>
        <begin position="889"/>
        <end position="906"/>
    </location>
</feature>
<feature type="transmembrane region" description="Helical" evidence="1">
    <location>
        <begin position="543"/>
        <end position="561"/>
    </location>
</feature>
<feature type="transmembrane region" description="Helical" evidence="1">
    <location>
        <begin position="714"/>
        <end position="736"/>
    </location>
</feature>
<feature type="transmembrane region" description="Helical" evidence="1">
    <location>
        <begin position="226"/>
        <end position="243"/>
    </location>
</feature>
<keyword evidence="1" id="KW-1133">Transmembrane helix</keyword>
<proteinExistence type="predicted"/>
<feature type="transmembrane region" description="Helical" evidence="1">
    <location>
        <begin position="255"/>
        <end position="272"/>
    </location>
</feature>
<feature type="transmembrane region" description="Helical" evidence="1">
    <location>
        <begin position="1071"/>
        <end position="1090"/>
    </location>
</feature>
<feature type="transmembrane region" description="Helical" evidence="1">
    <location>
        <begin position="1096"/>
        <end position="1117"/>
    </location>
</feature>
<sequence length="1292" mass="129504">MTESPTSYARFAGLARFPRRPLDLTSTDQCPACFETLDAVICTTCGLDLTGSTAAELAGVSESAAALLDTRVELIGRIRFETAAAARADATAAEPATVSVAVPLFAGSAPSRLPVDSSAPVPPTTAAGVSASAPAVAQVSPASTRPVAAPGTVGTGADPRRSSVQVALLVVGVSLVSIAAVFFLVYAFINYGIVWRSVIIGAVTVAAFVIASVLRRKGLGSTAEGIAAFAVVLVFLDAFAVRANDLFGAQATDALGYWGVTLAVAAVGFAVWHRASSLRVANIAAFVVFAPGVGLIAAALAGPLEPAARVWAAFLAVGLAGLVHPLAKAGARGASAAAERVIAVGFALVALPVSFILAFAVAPDDVVAAPLALLAVGAVAVAHTIALLRARAADTVARVAATTFAVTAALGATIAVALCGYRVLPLEFAIAVSPAAVTTLAFAIALLASRATAPLSRLGARGASIAASSVAVATLAPAFVGAAFAAALPPLTGLVTAPWQGDIPGAPSRPDAAHVGAVVALALAALIGWLFQAATGLFPRIRAALPGALYLVLLFAVPLLAHPAAIVAAWMLLAALAVATLVVARHLALPLARRPVATLGVVAAAFGYAASWGSTETWLPASVAMIALLVAARSAVAAEDRELRSGLLGAGVLVAVVGAAALGRQLGVASPALLDDGNAPLFDSLRAVSILAIALLALAAVPAGRYLSTLDRRTVFFIAAPLAAGVIPFAGAMLVLDRDLVSALVEPVTSMLLATALLATLGGWLIPRANGGFAAERVVASIAMAPAVFWALDSLALVLRVQTEVTQLAAVVSALLVAAGSLLLVVRRPLRSRDAADIGTGLVGTAGTVVAVMAGSPLAWLALLLAAATLLLLATSRDGLIGSRSPRRHWAWAALALATAGLWWRLQLSSVTVVEAYTLPIAGVLLLVAALVWRSARSRGLADASAPVITLAALLVAVVPSALSASSASDSAASGVGGATAIAVFAAAVALLLGGSLTRTDAAARSFLDAGAAAGLVGVVVVAVGRLVRLADLQPDLALDAWAGAVFTVLVIAAIGQCVPRAGDRPVTPAVARAVVIGAMLLVLAAEGAASDSSPIGSARAVAVVVLFSAVHVASLAARPPFDAPVGVVAVALAGVAGVVAVGVGAVDAVEWVSVPIAAALLVTGATRLSRTPRLRSWPALAPGLAVLLVPSLLATMVDRPVWRLVAIGVVAIAVFVFGFVRRLQALFLIGGAVALVHGIATFSPQLRDVYQLTEWWVWAGAGGIVIIVLGARYERSLRSARSIVVGIGALR</sequence>
<feature type="transmembrane region" description="Helical" evidence="1">
    <location>
        <begin position="945"/>
        <end position="963"/>
    </location>
</feature>
<protein>
    <recommendedName>
        <fullName evidence="4">DUF2157 domain-containing protein</fullName>
    </recommendedName>
</protein>
<accession>A0ABV2QL90</accession>
<feature type="transmembrane region" description="Helical" evidence="1">
    <location>
        <begin position="1226"/>
        <end position="1244"/>
    </location>
</feature>
<feature type="transmembrane region" description="Helical" evidence="1">
    <location>
        <begin position="1124"/>
        <end position="1146"/>
    </location>
</feature>
<comment type="caution">
    <text evidence="2">The sequence shown here is derived from an EMBL/GenBank/DDBJ whole genome shotgun (WGS) entry which is preliminary data.</text>
</comment>
<feature type="transmembrane region" description="Helical" evidence="1">
    <location>
        <begin position="367"/>
        <end position="388"/>
    </location>
</feature>
<feature type="transmembrane region" description="Helical" evidence="1">
    <location>
        <begin position="1256"/>
        <end position="1274"/>
    </location>
</feature>
<organism evidence="2 3">
    <name type="scientific">Conyzicola nivalis</name>
    <dbReference type="NCBI Taxonomy" id="1477021"/>
    <lineage>
        <taxon>Bacteria</taxon>
        <taxon>Bacillati</taxon>
        <taxon>Actinomycetota</taxon>
        <taxon>Actinomycetes</taxon>
        <taxon>Micrococcales</taxon>
        <taxon>Microbacteriaceae</taxon>
        <taxon>Conyzicola</taxon>
    </lineage>
</organism>
<keyword evidence="1" id="KW-0472">Membrane</keyword>
<feature type="transmembrane region" description="Helical" evidence="1">
    <location>
        <begin position="838"/>
        <end position="854"/>
    </location>
</feature>
<gene>
    <name evidence="2" type="ORF">ABIE21_001281</name>
</gene>
<feature type="transmembrane region" description="Helical" evidence="1">
    <location>
        <begin position="470"/>
        <end position="492"/>
    </location>
</feature>
<feature type="transmembrane region" description="Helical" evidence="1">
    <location>
        <begin position="805"/>
        <end position="826"/>
    </location>
</feature>
<dbReference type="InterPro" id="IPR058062">
    <property type="entry name" value="SCO7613_C"/>
</dbReference>
<name>A0ABV2QL90_9MICO</name>
<feature type="transmembrane region" description="Helical" evidence="1">
    <location>
        <begin position="912"/>
        <end position="933"/>
    </location>
</feature>
<feature type="transmembrane region" description="Helical" evidence="1">
    <location>
        <begin position="310"/>
        <end position="329"/>
    </location>
</feature>
<keyword evidence="1" id="KW-0812">Transmembrane</keyword>
<reference evidence="2 3" key="1">
    <citation type="submission" date="2024-06" db="EMBL/GenBank/DDBJ databases">
        <title>Sorghum-associated microbial communities from plants grown in Nebraska, USA.</title>
        <authorList>
            <person name="Schachtman D."/>
        </authorList>
    </citation>
    <scope>NUCLEOTIDE SEQUENCE [LARGE SCALE GENOMIC DNA]</scope>
    <source>
        <strain evidence="2 3">2857</strain>
    </source>
</reference>
<feature type="transmembrane region" description="Helical" evidence="1">
    <location>
        <begin position="648"/>
        <end position="667"/>
    </location>
</feature>
<feature type="transmembrane region" description="Helical" evidence="1">
    <location>
        <begin position="430"/>
        <end position="449"/>
    </location>
</feature>
<feature type="transmembrane region" description="Helical" evidence="1">
    <location>
        <begin position="341"/>
        <end position="361"/>
    </location>
</feature>
<feature type="transmembrane region" description="Helical" evidence="1">
    <location>
        <begin position="512"/>
        <end position="531"/>
    </location>
</feature>
<feature type="transmembrane region" description="Helical" evidence="1">
    <location>
        <begin position="1152"/>
        <end position="1170"/>
    </location>
</feature>
<feature type="transmembrane region" description="Helical" evidence="1">
    <location>
        <begin position="1041"/>
        <end position="1059"/>
    </location>
</feature>
<feature type="transmembrane region" description="Helical" evidence="1">
    <location>
        <begin position="975"/>
        <end position="995"/>
    </location>
</feature>
<feature type="transmembrane region" description="Helical" evidence="1">
    <location>
        <begin position="860"/>
        <end position="877"/>
    </location>
</feature>
<feature type="transmembrane region" description="Helical" evidence="1">
    <location>
        <begin position="618"/>
        <end position="636"/>
    </location>
</feature>
<evidence type="ECO:0000313" key="2">
    <source>
        <dbReference type="EMBL" id="MET4581791.1"/>
    </source>
</evidence>
<feature type="transmembrane region" description="Helical" evidence="1">
    <location>
        <begin position="400"/>
        <end position="424"/>
    </location>
</feature>
<feature type="transmembrane region" description="Helical" evidence="1">
    <location>
        <begin position="687"/>
        <end position="707"/>
    </location>
</feature>
<feature type="transmembrane region" description="Helical" evidence="1">
    <location>
        <begin position="1007"/>
        <end position="1029"/>
    </location>
</feature>
<dbReference type="Proteomes" id="UP001549257">
    <property type="component" value="Unassembled WGS sequence"/>
</dbReference>
<dbReference type="EMBL" id="JBEPSJ010000001">
    <property type="protein sequence ID" value="MET4581791.1"/>
    <property type="molecule type" value="Genomic_DNA"/>
</dbReference>
<feature type="transmembrane region" description="Helical" evidence="1">
    <location>
        <begin position="166"/>
        <end position="189"/>
    </location>
</feature>
<feature type="transmembrane region" description="Helical" evidence="1">
    <location>
        <begin position="748"/>
        <end position="766"/>
    </location>
</feature>
<feature type="transmembrane region" description="Helical" evidence="1">
    <location>
        <begin position="1177"/>
        <end position="1196"/>
    </location>
</feature>
<evidence type="ECO:0000313" key="3">
    <source>
        <dbReference type="Proteomes" id="UP001549257"/>
    </source>
</evidence>
<dbReference type="RefSeq" id="WP_354023954.1">
    <property type="nucleotide sequence ID" value="NZ_JBEPSJ010000001.1"/>
</dbReference>
<feature type="transmembrane region" description="Helical" evidence="1">
    <location>
        <begin position="778"/>
        <end position="799"/>
    </location>
</feature>
<feature type="transmembrane region" description="Helical" evidence="1">
    <location>
        <begin position="596"/>
        <end position="612"/>
    </location>
</feature>
<evidence type="ECO:0008006" key="4">
    <source>
        <dbReference type="Google" id="ProtNLM"/>
    </source>
</evidence>
<feature type="transmembrane region" description="Helical" evidence="1">
    <location>
        <begin position="284"/>
        <end position="304"/>
    </location>
</feature>
<evidence type="ECO:0000256" key="1">
    <source>
        <dbReference type="SAM" id="Phobius"/>
    </source>
</evidence>
<feature type="transmembrane region" description="Helical" evidence="1">
    <location>
        <begin position="567"/>
        <end position="584"/>
    </location>
</feature>
<feature type="transmembrane region" description="Helical" evidence="1">
    <location>
        <begin position="195"/>
        <end position="214"/>
    </location>
</feature>